<keyword evidence="2" id="KW-1185">Reference proteome</keyword>
<gene>
    <name evidence="1" type="ordered locus">Npun_F6131</name>
</gene>
<accession>B2IVV8</accession>
<dbReference type="eggNOG" id="ENOG5031UQU">
    <property type="taxonomic scope" value="Bacteria"/>
</dbReference>
<evidence type="ECO:0000313" key="2">
    <source>
        <dbReference type="Proteomes" id="UP000001191"/>
    </source>
</evidence>
<dbReference type="AlphaFoldDB" id="B2IVV8"/>
<dbReference type="EnsemblBacteria" id="ACC84419">
    <property type="protein sequence ID" value="ACC84419"/>
    <property type="gene ID" value="Npun_F6131"/>
</dbReference>
<protein>
    <submittedName>
        <fullName evidence="1">Uncharacterized protein</fullName>
    </submittedName>
</protein>
<reference evidence="1 2" key="2">
    <citation type="journal article" date="2013" name="Plant Physiol.">
        <title>A Nostoc punctiforme Sugar Transporter Necessary to Establish a Cyanobacterium-Plant Symbiosis.</title>
        <authorList>
            <person name="Ekman M."/>
            <person name="Picossi S."/>
            <person name="Campbell E.L."/>
            <person name="Meeks J.C."/>
            <person name="Flores E."/>
        </authorList>
    </citation>
    <scope>NUCLEOTIDE SEQUENCE [LARGE SCALE GENOMIC DNA]</scope>
    <source>
        <strain evidence="2">ATCC 29133 / PCC 73102</strain>
    </source>
</reference>
<dbReference type="Proteomes" id="UP000001191">
    <property type="component" value="Chromosome"/>
</dbReference>
<reference evidence="2" key="1">
    <citation type="submission" date="2008-04" db="EMBL/GenBank/DDBJ databases">
        <title>Complete sequence of chromosome of Nostoc punctiforme ATCC 29133.</title>
        <authorList>
            <consortium name="US DOE Joint Genome Institute"/>
            <person name="Copeland A."/>
            <person name="Lucas S."/>
            <person name="Lapidus A."/>
            <person name="Glavina del Rio T."/>
            <person name="Dalin E."/>
            <person name="Tice H."/>
            <person name="Pitluck S."/>
            <person name="Chain P."/>
            <person name="Malfatti S."/>
            <person name="Shin M."/>
            <person name="Vergez L."/>
            <person name="Schmutz J."/>
            <person name="Larimer F."/>
            <person name="Land M."/>
            <person name="Hauser L."/>
            <person name="Kyrpides N."/>
            <person name="Kim E."/>
            <person name="Meeks J.C."/>
            <person name="Elhai J."/>
            <person name="Campbell E.L."/>
            <person name="Thiel T."/>
            <person name="Longmire J."/>
            <person name="Potts M."/>
            <person name="Atlas R."/>
        </authorList>
    </citation>
    <scope>NUCLEOTIDE SEQUENCE [LARGE SCALE GENOMIC DNA]</scope>
    <source>
        <strain evidence="2">ATCC 29133 / PCC 73102</strain>
    </source>
</reference>
<evidence type="ECO:0000313" key="1">
    <source>
        <dbReference type="EMBL" id="ACC84419.1"/>
    </source>
</evidence>
<dbReference type="OrthoDB" id="495593at2"/>
<dbReference type="STRING" id="63737.Npun_F6131"/>
<dbReference type="EMBL" id="CP001037">
    <property type="protein sequence ID" value="ACC84419.1"/>
    <property type="molecule type" value="Genomic_DNA"/>
</dbReference>
<dbReference type="RefSeq" id="WP_012412360.1">
    <property type="nucleotide sequence ID" value="NC_010628.1"/>
</dbReference>
<sequence>MSENTKSHHPEWLSDLSEKEQENLAAGQITNIPGGSNFFLQQTNIQSAADNTLKLVSGDVSSQKTRYSLSQFTIGSSITFGLPSSSLGENKWKNLIANLLNSIFS</sequence>
<proteinExistence type="predicted"/>
<organism evidence="1 2">
    <name type="scientific">Nostoc punctiforme (strain ATCC 29133 / PCC 73102)</name>
    <dbReference type="NCBI Taxonomy" id="63737"/>
    <lineage>
        <taxon>Bacteria</taxon>
        <taxon>Bacillati</taxon>
        <taxon>Cyanobacteriota</taxon>
        <taxon>Cyanophyceae</taxon>
        <taxon>Nostocales</taxon>
        <taxon>Nostocaceae</taxon>
        <taxon>Nostoc</taxon>
    </lineage>
</organism>
<name>B2IVV8_NOSP7</name>
<dbReference type="HOGENOM" id="CLU_176980_0_0_3"/>
<dbReference type="KEGG" id="npu:Npun_F6131"/>